<evidence type="ECO:0000256" key="1">
    <source>
        <dbReference type="ARBA" id="ARBA00004651"/>
    </source>
</evidence>
<evidence type="ECO:0000256" key="7">
    <source>
        <dbReference type="ARBA" id="ARBA00022989"/>
    </source>
</evidence>
<name>A0A967CA41_9PROT</name>
<dbReference type="GO" id="GO:0015420">
    <property type="term" value="F:ABC-type vitamin B12 transporter activity"/>
    <property type="evidence" value="ECO:0007669"/>
    <property type="project" value="UniProtKB-UniRule"/>
</dbReference>
<keyword evidence="5 9" id="KW-0169">Cobalamin biosynthesis</keyword>
<dbReference type="GO" id="GO:0005886">
    <property type="term" value="C:plasma membrane"/>
    <property type="evidence" value="ECO:0007669"/>
    <property type="project" value="UniProtKB-SubCell"/>
</dbReference>
<dbReference type="PANTHER" id="PTHR34308">
    <property type="entry name" value="COBALAMIN BIOSYNTHESIS PROTEIN CBIB"/>
    <property type="match status" value="1"/>
</dbReference>
<keyword evidence="7 9" id="KW-1133">Transmembrane helix</keyword>
<evidence type="ECO:0000256" key="9">
    <source>
        <dbReference type="HAMAP-Rule" id="MF_00024"/>
    </source>
</evidence>
<proteinExistence type="inferred from homology"/>
<dbReference type="Pfam" id="PF03186">
    <property type="entry name" value="CobD_Cbib"/>
    <property type="match status" value="1"/>
</dbReference>
<evidence type="ECO:0000256" key="3">
    <source>
        <dbReference type="ARBA" id="ARBA00006263"/>
    </source>
</evidence>
<keyword evidence="6 9" id="KW-0812">Transmembrane</keyword>
<accession>A0A967CA41</accession>
<evidence type="ECO:0000313" key="11">
    <source>
        <dbReference type="Proteomes" id="UP000761264"/>
    </source>
</evidence>
<sequence>MAILLLAMVFDLLLGDPKWLYRLLPHPVVLIGRGIARLENLLNRQQLSRDRRILLGLLCTAMVVLGCAAIGLALHSGLQKMPFGWILEAILASSLLAFRGLYDAVKAVANGLADSLEAGRSAVGHIVGRDPNSLDHAGVARAAAESAAENFSDGFVAPVFWYLLLGFPGLLAYKAINTLDSMIGHRNARYEAFGKGAAKLDDLANYLPARLAGLLFIVAALLVPGANAGSAWRSMLRDAPRHRSPNAGWQEAALAGGLGLALAGPRHYAGQLVEDAWMGDGRSAVTVEDLGRVLDLYLAAGGLLFALLAAALLMV</sequence>
<dbReference type="GO" id="GO:0048472">
    <property type="term" value="F:threonine-phosphate decarboxylase activity"/>
    <property type="evidence" value="ECO:0007669"/>
    <property type="project" value="InterPro"/>
</dbReference>
<dbReference type="AlphaFoldDB" id="A0A967CA41"/>
<dbReference type="PANTHER" id="PTHR34308:SF1">
    <property type="entry name" value="COBALAMIN BIOSYNTHESIS PROTEIN CBIB"/>
    <property type="match status" value="1"/>
</dbReference>
<keyword evidence="4 9" id="KW-1003">Cell membrane</keyword>
<dbReference type="HAMAP" id="MF_00024">
    <property type="entry name" value="CobD_CbiB"/>
    <property type="match status" value="1"/>
</dbReference>
<comment type="pathway">
    <text evidence="2 9">Cofactor biosynthesis; adenosylcobalamin biosynthesis.</text>
</comment>
<comment type="caution">
    <text evidence="10">The sequence shown here is derived from an EMBL/GenBank/DDBJ whole genome shotgun (WGS) entry which is preliminary data.</text>
</comment>
<feature type="transmembrane region" description="Helical" evidence="9">
    <location>
        <begin position="53"/>
        <end position="74"/>
    </location>
</feature>
<comment type="similarity">
    <text evidence="3 9">Belongs to the CobD/CbiB family.</text>
</comment>
<dbReference type="NCBIfam" id="TIGR00380">
    <property type="entry name" value="cobal_cbiB"/>
    <property type="match status" value="1"/>
</dbReference>
<dbReference type="InterPro" id="IPR004485">
    <property type="entry name" value="Cobalamin_biosynth_CobD/CbiB"/>
</dbReference>
<dbReference type="Proteomes" id="UP000761264">
    <property type="component" value="Unassembled WGS sequence"/>
</dbReference>
<evidence type="ECO:0000256" key="8">
    <source>
        <dbReference type="ARBA" id="ARBA00023136"/>
    </source>
</evidence>
<gene>
    <name evidence="9 10" type="primary">cobD</name>
    <name evidence="10" type="ORF">HBA54_00645</name>
</gene>
<keyword evidence="8 9" id="KW-0472">Membrane</keyword>
<evidence type="ECO:0000256" key="2">
    <source>
        <dbReference type="ARBA" id="ARBA00004953"/>
    </source>
</evidence>
<keyword evidence="11" id="KW-1185">Reference proteome</keyword>
<evidence type="ECO:0000256" key="4">
    <source>
        <dbReference type="ARBA" id="ARBA00022475"/>
    </source>
</evidence>
<dbReference type="GO" id="GO:0009236">
    <property type="term" value="P:cobalamin biosynthetic process"/>
    <property type="evidence" value="ECO:0007669"/>
    <property type="project" value="UniProtKB-UniRule"/>
</dbReference>
<feature type="transmembrane region" description="Helical" evidence="9">
    <location>
        <begin position="211"/>
        <end position="232"/>
    </location>
</feature>
<protein>
    <recommendedName>
        <fullName evidence="9">Cobalamin biosynthesis protein CobD</fullName>
    </recommendedName>
</protein>
<evidence type="ECO:0000313" key="10">
    <source>
        <dbReference type="EMBL" id="NIA67094.1"/>
    </source>
</evidence>
<evidence type="ECO:0000256" key="6">
    <source>
        <dbReference type="ARBA" id="ARBA00022692"/>
    </source>
</evidence>
<evidence type="ECO:0000256" key="5">
    <source>
        <dbReference type="ARBA" id="ARBA00022573"/>
    </source>
</evidence>
<reference evidence="10" key="1">
    <citation type="submission" date="2020-03" db="EMBL/GenBank/DDBJ databases">
        <title>Genome of Pelagibius litoralis DSM 21314T.</title>
        <authorList>
            <person name="Wang G."/>
        </authorList>
    </citation>
    <scope>NUCLEOTIDE SEQUENCE</scope>
    <source>
        <strain evidence="10">DSM 21314</strain>
    </source>
</reference>
<feature type="transmembrane region" description="Helical" evidence="9">
    <location>
        <begin position="83"/>
        <end position="102"/>
    </location>
</feature>
<comment type="function">
    <text evidence="9">Converts cobyric acid to cobinamide by the addition of aminopropanol on the F carboxylic group.</text>
</comment>
<feature type="transmembrane region" description="Helical" evidence="9">
    <location>
        <begin position="159"/>
        <end position="176"/>
    </location>
</feature>
<organism evidence="10 11">
    <name type="scientific">Pelagibius litoralis</name>
    <dbReference type="NCBI Taxonomy" id="374515"/>
    <lineage>
        <taxon>Bacteria</taxon>
        <taxon>Pseudomonadati</taxon>
        <taxon>Pseudomonadota</taxon>
        <taxon>Alphaproteobacteria</taxon>
        <taxon>Rhodospirillales</taxon>
        <taxon>Rhodovibrionaceae</taxon>
        <taxon>Pelagibius</taxon>
    </lineage>
</organism>
<dbReference type="EMBL" id="JAAQPH010000001">
    <property type="protein sequence ID" value="NIA67094.1"/>
    <property type="molecule type" value="Genomic_DNA"/>
</dbReference>
<comment type="subcellular location">
    <subcellularLocation>
        <location evidence="1 9">Cell membrane</location>
        <topology evidence="1 9">Multi-pass membrane protein</topology>
    </subcellularLocation>
</comment>
<feature type="transmembrane region" description="Helical" evidence="9">
    <location>
        <begin position="296"/>
        <end position="314"/>
    </location>
</feature>